<feature type="region of interest" description="Disordered" evidence="1">
    <location>
        <begin position="1"/>
        <end position="25"/>
    </location>
</feature>
<accession>A0A0D9ZS37</accession>
<feature type="region of interest" description="Disordered" evidence="1">
    <location>
        <begin position="56"/>
        <end position="84"/>
    </location>
</feature>
<name>A0A0D9ZS37_9ORYZ</name>
<protein>
    <submittedName>
        <fullName evidence="2">Uncharacterized protein</fullName>
    </submittedName>
</protein>
<dbReference type="Proteomes" id="UP000026961">
    <property type="component" value="Chromosome 4"/>
</dbReference>
<keyword evidence="3" id="KW-1185">Reference proteome</keyword>
<dbReference type="HOGENOM" id="CLU_2531144_0_0_1"/>
<reference evidence="2" key="1">
    <citation type="submission" date="2015-04" db="UniProtKB">
        <authorList>
            <consortium name="EnsemblPlants"/>
        </authorList>
    </citation>
    <scope>IDENTIFICATION</scope>
</reference>
<evidence type="ECO:0000313" key="3">
    <source>
        <dbReference type="Proteomes" id="UP000026961"/>
    </source>
</evidence>
<dbReference type="EnsemblPlants" id="OGLUM04G28630.1">
    <property type="protein sequence ID" value="OGLUM04G28630.1"/>
    <property type="gene ID" value="OGLUM04G28630"/>
</dbReference>
<reference evidence="2" key="2">
    <citation type="submission" date="2018-05" db="EMBL/GenBank/DDBJ databases">
        <title>OgluRS3 (Oryza glumaepatula Reference Sequence Version 3).</title>
        <authorList>
            <person name="Zhang J."/>
            <person name="Kudrna D."/>
            <person name="Lee S."/>
            <person name="Talag J."/>
            <person name="Welchert J."/>
            <person name="Wing R.A."/>
        </authorList>
    </citation>
    <scope>NUCLEOTIDE SEQUENCE [LARGE SCALE GENOMIC DNA]</scope>
</reference>
<organism evidence="2">
    <name type="scientific">Oryza glumipatula</name>
    <dbReference type="NCBI Taxonomy" id="40148"/>
    <lineage>
        <taxon>Eukaryota</taxon>
        <taxon>Viridiplantae</taxon>
        <taxon>Streptophyta</taxon>
        <taxon>Embryophyta</taxon>
        <taxon>Tracheophyta</taxon>
        <taxon>Spermatophyta</taxon>
        <taxon>Magnoliopsida</taxon>
        <taxon>Liliopsida</taxon>
        <taxon>Poales</taxon>
        <taxon>Poaceae</taxon>
        <taxon>BOP clade</taxon>
        <taxon>Oryzoideae</taxon>
        <taxon>Oryzeae</taxon>
        <taxon>Oryzinae</taxon>
        <taxon>Oryza</taxon>
    </lineage>
</organism>
<sequence length="84" mass="8957">MLAGCTRPARPCPVAWRRATPPPPALQELHHRCRRAGRAHPDGAAIAEQAAHALGAAANAAKPRTLRAQASVDTAHHAAHREKR</sequence>
<dbReference type="AlphaFoldDB" id="A0A0D9ZS37"/>
<evidence type="ECO:0000256" key="1">
    <source>
        <dbReference type="SAM" id="MobiDB-lite"/>
    </source>
</evidence>
<dbReference type="Gramene" id="OGLUM04G28630.1">
    <property type="protein sequence ID" value="OGLUM04G28630.1"/>
    <property type="gene ID" value="OGLUM04G28630"/>
</dbReference>
<evidence type="ECO:0000313" key="2">
    <source>
        <dbReference type="EnsemblPlants" id="OGLUM04G28630.1"/>
    </source>
</evidence>
<proteinExistence type="predicted"/>